<gene>
    <name evidence="1" type="ORF">WN55_03823</name>
</gene>
<dbReference type="Proteomes" id="UP000076502">
    <property type="component" value="Unassembled WGS sequence"/>
</dbReference>
<proteinExistence type="predicted"/>
<evidence type="ECO:0000313" key="1">
    <source>
        <dbReference type="EMBL" id="KZC04038.1"/>
    </source>
</evidence>
<protein>
    <submittedName>
        <fullName evidence="1">Uncharacterized protein</fullName>
    </submittedName>
</protein>
<dbReference type="EMBL" id="KQ434775">
    <property type="protein sequence ID" value="KZC04038.1"/>
    <property type="molecule type" value="Genomic_DNA"/>
</dbReference>
<keyword evidence="2" id="KW-1185">Reference proteome</keyword>
<sequence>MPNNCNTEVRHSETSGKWVTDIIKVLDLQRPPFQRRASVFPFFGAFYREHTSSSDRLSPAESKRTR</sequence>
<reference evidence="1 2" key="1">
    <citation type="submission" date="2015-07" db="EMBL/GenBank/DDBJ databases">
        <title>The genome of Dufourea novaeangliae.</title>
        <authorList>
            <person name="Pan H."/>
            <person name="Kapheim K."/>
        </authorList>
    </citation>
    <scope>NUCLEOTIDE SEQUENCE [LARGE SCALE GENOMIC DNA]</scope>
    <source>
        <strain evidence="1">0120121106</strain>
        <tissue evidence="1">Whole body</tissue>
    </source>
</reference>
<organism evidence="1 2">
    <name type="scientific">Dufourea novaeangliae</name>
    <name type="common">Sweat bee</name>
    <dbReference type="NCBI Taxonomy" id="178035"/>
    <lineage>
        <taxon>Eukaryota</taxon>
        <taxon>Metazoa</taxon>
        <taxon>Ecdysozoa</taxon>
        <taxon>Arthropoda</taxon>
        <taxon>Hexapoda</taxon>
        <taxon>Insecta</taxon>
        <taxon>Pterygota</taxon>
        <taxon>Neoptera</taxon>
        <taxon>Endopterygota</taxon>
        <taxon>Hymenoptera</taxon>
        <taxon>Apocrita</taxon>
        <taxon>Aculeata</taxon>
        <taxon>Apoidea</taxon>
        <taxon>Anthophila</taxon>
        <taxon>Halictidae</taxon>
        <taxon>Rophitinae</taxon>
        <taxon>Dufourea</taxon>
    </lineage>
</organism>
<dbReference type="AlphaFoldDB" id="A0A154NYE0"/>
<name>A0A154NYE0_DUFNO</name>
<evidence type="ECO:0000313" key="2">
    <source>
        <dbReference type="Proteomes" id="UP000076502"/>
    </source>
</evidence>
<accession>A0A154NYE0</accession>